<dbReference type="PANTHER" id="PTHR12585">
    <property type="entry name" value="SCC1 / RAD21 FAMILY MEMBER"/>
    <property type="match status" value="1"/>
</dbReference>
<feature type="domain" description="Rad21/Rec8-like protein N-terminal" evidence="4">
    <location>
        <begin position="1"/>
        <end position="93"/>
    </location>
</feature>
<dbReference type="GO" id="GO:0003682">
    <property type="term" value="F:chromatin binding"/>
    <property type="evidence" value="ECO:0007669"/>
    <property type="project" value="TreeGrafter"/>
</dbReference>
<evidence type="ECO:0000313" key="6">
    <source>
        <dbReference type="Proteomes" id="UP000007350"/>
    </source>
</evidence>
<comment type="caution">
    <text evidence="5">The sequence shown here is derived from an EMBL/GenBank/DDBJ whole genome shotgun (WGS) entry which is preliminary data.</text>
</comment>
<gene>
    <name evidence="5" type="ORF">MOQ_000776</name>
</gene>
<comment type="subcellular location">
    <subcellularLocation>
        <location evidence="1">Nucleus</location>
    </subcellularLocation>
</comment>
<dbReference type="EMBL" id="AHKC01001993">
    <property type="protein sequence ID" value="EKF39006.1"/>
    <property type="molecule type" value="Genomic_DNA"/>
</dbReference>
<reference evidence="5 6" key="1">
    <citation type="journal article" date="2012" name="BMC Genomics">
        <title>Comparative genomic analysis of human infective Trypanosoma cruzi lineages with the bat-restricted subspecies T. cruzi marinkellei.</title>
        <authorList>
            <person name="Franzen O."/>
            <person name="Talavera-Lopez C."/>
            <person name="Ochaya S."/>
            <person name="Butler C.E."/>
            <person name="Messenger L.A."/>
            <person name="Lewis M.D."/>
            <person name="Llewellyn M.S."/>
            <person name="Marinkelle C.J."/>
            <person name="Tyler K.M."/>
            <person name="Miles M.A."/>
            <person name="Andersson B."/>
        </authorList>
    </citation>
    <scope>NUCLEOTIDE SEQUENCE [LARGE SCALE GENOMIC DNA]</scope>
    <source>
        <strain evidence="5 6">B7</strain>
    </source>
</reference>
<name>K2NVJ2_TRYCR</name>
<evidence type="ECO:0000256" key="3">
    <source>
        <dbReference type="SAM" id="MobiDB-lite"/>
    </source>
</evidence>
<feature type="compositionally biased region" description="Low complexity" evidence="3">
    <location>
        <begin position="246"/>
        <end position="255"/>
    </location>
</feature>
<dbReference type="GO" id="GO:0007062">
    <property type="term" value="P:sister chromatid cohesion"/>
    <property type="evidence" value="ECO:0007669"/>
    <property type="project" value="InterPro"/>
</dbReference>
<dbReference type="InterPro" id="IPR006910">
    <property type="entry name" value="Rad21_Rec8_N"/>
</dbReference>
<feature type="compositionally biased region" description="Low complexity" evidence="3">
    <location>
        <begin position="185"/>
        <end position="198"/>
    </location>
</feature>
<keyword evidence="6" id="KW-1185">Reference proteome</keyword>
<evidence type="ECO:0000256" key="1">
    <source>
        <dbReference type="ARBA" id="ARBA00004123"/>
    </source>
</evidence>
<evidence type="ECO:0000313" key="5">
    <source>
        <dbReference type="EMBL" id="EKF39006.1"/>
    </source>
</evidence>
<dbReference type="Pfam" id="PF04825">
    <property type="entry name" value="Rad21_Rec8_N"/>
    <property type="match status" value="1"/>
</dbReference>
<dbReference type="GO" id="GO:0008278">
    <property type="term" value="C:cohesin complex"/>
    <property type="evidence" value="ECO:0007669"/>
    <property type="project" value="InterPro"/>
</dbReference>
<feature type="non-terminal residue" evidence="5">
    <location>
        <position position="453"/>
    </location>
</feature>
<dbReference type="InterPro" id="IPR039781">
    <property type="entry name" value="Rad21/Rec8-like"/>
</dbReference>
<evidence type="ECO:0000259" key="4">
    <source>
        <dbReference type="Pfam" id="PF04825"/>
    </source>
</evidence>
<sequence length="453" mass="49005">MFFSTYVLTKRGPLAKIWLAAHWDRRLTRNEVRVVDLRQSVVDIVQPAVPIALRTSGELLIGVVRIYALKVKHLLKDATDATLILRVAPLPAKSISSPSGINKKDNNNNNNNNKPEGTGAMAMLDGVLISGNGDIEAVTFDWSGNAATEAVATGKSDAEALEARFDDIADLLHGSKQLKSTPGISSSSSGNNNNNNNNDASALLASAWYAVEPTSQAVEELHSTQQDYDEIAKLRADLVAFGDRVSGSSSSKKSSNPSIEKARASGGMMGGVTSTTGFGGDFAGFPIPGEELDIGVPLPEDHALLPDFLMPAEGITDPFAIAELLQQQNQPAQQQQQQQQHATARKTRSMNVLDLTATTVSGETVQRWMDDRSDIVDTIPRRGPYDVQEARDRATIMPESGKNDLWAFVDAAPLSWQPNPSLHAMYITLLKPFIEQAEASAMPPPLQQQQQQQ</sequence>
<dbReference type="GO" id="GO:1990414">
    <property type="term" value="P:replication-born double-strand break repair via sister chromatid exchange"/>
    <property type="evidence" value="ECO:0007669"/>
    <property type="project" value="TreeGrafter"/>
</dbReference>
<proteinExistence type="predicted"/>
<feature type="region of interest" description="Disordered" evidence="3">
    <location>
        <begin position="96"/>
        <end position="119"/>
    </location>
</feature>
<dbReference type="PANTHER" id="PTHR12585:SF69">
    <property type="entry name" value="FI11703P"/>
    <property type="match status" value="1"/>
</dbReference>
<feature type="region of interest" description="Disordered" evidence="3">
    <location>
        <begin position="244"/>
        <end position="270"/>
    </location>
</feature>
<dbReference type="Proteomes" id="UP000007350">
    <property type="component" value="Unassembled WGS sequence"/>
</dbReference>
<organism evidence="5 6">
    <name type="scientific">Trypanosoma cruzi marinkellei</name>
    <dbReference type="NCBI Taxonomy" id="85056"/>
    <lineage>
        <taxon>Eukaryota</taxon>
        <taxon>Discoba</taxon>
        <taxon>Euglenozoa</taxon>
        <taxon>Kinetoplastea</taxon>
        <taxon>Metakinetoplastina</taxon>
        <taxon>Trypanosomatida</taxon>
        <taxon>Trypanosomatidae</taxon>
        <taxon>Trypanosoma</taxon>
        <taxon>Schizotrypanum</taxon>
    </lineage>
</organism>
<feature type="region of interest" description="Disordered" evidence="3">
    <location>
        <begin position="178"/>
        <end position="198"/>
    </location>
</feature>
<accession>K2NVJ2</accession>
<dbReference type="AlphaFoldDB" id="K2NVJ2"/>
<dbReference type="GO" id="GO:0005634">
    <property type="term" value="C:nucleus"/>
    <property type="evidence" value="ECO:0007669"/>
    <property type="project" value="UniProtKB-SubCell"/>
</dbReference>
<protein>
    <submittedName>
        <fullName evidence="5">Double-strand-break repair protein rad21, putative</fullName>
    </submittedName>
</protein>
<feature type="region of interest" description="Disordered" evidence="3">
    <location>
        <begin position="327"/>
        <end position="348"/>
    </location>
</feature>
<dbReference type="OrthoDB" id="10071381at2759"/>
<feature type="compositionally biased region" description="Low complexity" evidence="3">
    <location>
        <begin position="327"/>
        <end position="340"/>
    </location>
</feature>
<keyword evidence="2" id="KW-0539">Nucleus</keyword>
<evidence type="ECO:0000256" key="2">
    <source>
        <dbReference type="ARBA" id="ARBA00023242"/>
    </source>
</evidence>